<dbReference type="Pfam" id="PF18612">
    <property type="entry name" value="Bac_A_amyl_C"/>
    <property type="match status" value="1"/>
</dbReference>
<protein>
    <submittedName>
        <fullName evidence="2">Alpha-amylase family glycosyl hydrolase</fullName>
    </submittedName>
</protein>
<accession>A0AAW6U5I0</accession>
<dbReference type="GO" id="GO:0005975">
    <property type="term" value="P:carbohydrate metabolic process"/>
    <property type="evidence" value="ECO:0007669"/>
    <property type="project" value="InterPro"/>
</dbReference>
<dbReference type="InterPro" id="IPR013780">
    <property type="entry name" value="Glyco_hydro_b"/>
</dbReference>
<name>A0AAW6U5I0_9MOLU</name>
<dbReference type="InterPro" id="IPR017853">
    <property type="entry name" value="GH"/>
</dbReference>
<organism evidence="2 3">
    <name type="scientific">Peloplasma aerotolerans</name>
    <dbReference type="NCBI Taxonomy" id="3044389"/>
    <lineage>
        <taxon>Bacteria</taxon>
        <taxon>Bacillati</taxon>
        <taxon>Mycoplasmatota</taxon>
        <taxon>Mollicutes</taxon>
        <taxon>Acholeplasmatales</taxon>
        <taxon>Acholeplasmataceae</taxon>
        <taxon>Peloplasma</taxon>
    </lineage>
</organism>
<evidence type="ECO:0000313" key="3">
    <source>
        <dbReference type="Proteomes" id="UP001431532"/>
    </source>
</evidence>
<dbReference type="SUPFAM" id="SSF51445">
    <property type="entry name" value="(Trans)glycosidases"/>
    <property type="match status" value="1"/>
</dbReference>
<feature type="domain" description="Glycosyl hydrolase family 13 catalytic" evidence="1">
    <location>
        <begin position="16"/>
        <end position="346"/>
    </location>
</feature>
<dbReference type="SMART" id="SM00642">
    <property type="entry name" value="Aamy"/>
    <property type="match status" value="1"/>
</dbReference>
<dbReference type="EMBL" id="JASCXW010000021">
    <property type="protein sequence ID" value="MDI6453231.1"/>
    <property type="molecule type" value="Genomic_DNA"/>
</dbReference>
<evidence type="ECO:0000313" key="2">
    <source>
        <dbReference type="EMBL" id="MDI6453231.1"/>
    </source>
</evidence>
<keyword evidence="3" id="KW-1185">Reference proteome</keyword>
<dbReference type="InterPro" id="IPR006047">
    <property type="entry name" value="GH13_cat_dom"/>
</dbReference>
<dbReference type="Pfam" id="PF00128">
    <property type="entry name" value="Alpha-amylase"/>
    <property type="match status" value="2"/>
</dbReference>
<proteinExistence type="predicted"/>
<reference evidence="2" key="1">
    <citation type="submission" date="2023-05" db="EMBL/GenBank/DDBJ databases">
        <title>Mariniplasma microaerophilum sp. nov., a novel anaerobic mollicute isolated from terrestrial mud volcano, Taman Peninsula, Russia.</title>
        <authorList>
            <person name="Khomyakova M.A."/>
            <person name="Merkel A.Y."/>
            <person name="Slobodkin A.I."/>
        </authorList>
    </citation>
    <scope>NUCLEOTIDE SEQUENCE</scope>
    <source>
        <strain evidence="2">M4Ah</strain>
    </source>
</reference>
<sequence>MARQTDLQIRSYTFYQVFPRQHSEKQNFEGVIDDLDRIKSLGADVLYLLPIHPIGVKARKGEHGSPYSITDYYAIHPDLGTLDDFKKLLDGAHQRGLKVMIDIVFNHTSRDSKLVNEKPHWFYKNAKGEFANRVGDWSDITDLDFAHREVWDYLIDVLVYWAKLVDGFRCDVAPLLPIDFWIEARSAVEKVNPNMIWLTESVHPGFIKYLRDMGYDCSSDSQMYEAFDMCYDYDIFEYMNEYLRDPSKLPRWIEEIARQEVTYPKNYIKLRSFENHDQPRLRSKVRDHNHFIQMNALMFFLRGAAFVYAGQEHSVTHEPTLFDVDLVPWNKSNSIEPFIQRMAALKKQPIFVYGNFNVHNSQDVVVLSYTYQHQFLLGIFNLEDQTTIEVPIIDGTYTNFVNEEELIVKNGKINIGESPIIIDTLKEHIK</sequence>
<dbReference type="Gene3D" id="2.60.40.1180">
    <property type="entry name" value="Golgi alpha-mannosidase II"/>
    <property type="match status" value="1"/>
</dbReference>
<dbReference type="Gene3D" id="3.20.20.80">
    <property type="entry name" value="Glycosidases"/>
    <property type="match status" value="1"/>
</dbReference>
<dbReference type="PANTHER" id="PTHR47786">
    <property type="entry name" value="ALPHA-1,4-GLUCAN:MALTOSE-1-PHOSPHATE MALTOSYLTRANSFERASE"/>
    <property type="match status" value="1"/>
</dbReference>
<dbReference type="Proteomes" id="UP001431532">
    <property type="component" value="Unassembled WGS sequence"/>
</dbReference>
<dbReference type="RefSeq" id="WP_282839661.1">
    <property type="nucleotide sequence ID" value="NZ_JASCXW010000021.1"/>
</dbReference>
<gene>
    <name evidence="2" type="ORF">QJ521_06625</name>
</gene>
<keyword evidence="2" id="KW-0378">Hydrolase</keyword>
<comment type="caution">
    <text evidence="2">The sequence shown here is derived from an EMBL/GenBank/DDBJ whole genome shotgun (WGS) entry which is preliminary data.</text>
</comment>
<evidence type="ECO:0000259" key="1">
    <source>
        <dbReference type="SMART" id="SM00642"/>
    </source>
</evidence>
<dbReference type="InterPro" id="IPR041331">
    <property type="entry name" value="Bac_A_amyl_C"/>
</dbReference>
<dbReference type="CDD" id="cd11313">
    <property type="entry name" value="AmyAc_arch_bac_AmyA"/>
    <property type="match status" value="1"/>
</dbReference>
<dbReference type="AlphaFoldDB" id="A0AAW6U5I0"/>
<dbReference type="GO" id="GO:0016787">
    <property type="term" value="F:hydrolase activity"/>
    <property type="evidence" value="ECO:0007669"/>
    <property type="project" value="UniProtKB-KW"/>
</dbReference>
<dbReference type="PANTHER" id="PTHR47786:SF2">
    <property type="entry name" value="GLYCOSYL HYDROLASE FAMILY 13 CATALYTIC DOMAIN-CONTAINING PROTEIN"/>
    <property type="match status" value="1"/>
</dbReference>